<dbReference type="AlphaFoldDB" id="A0AAN9FU71"/>
<feature type="non-terminal residue" evidence="2">
    <location>
        <position position="1"/>
    </location>
</feature>
<evidence type="ECO:0000313" key="2">
    <source>
        <dbReference type="EMBL" id="KAK7086688.1"/>
    </source>
</evidence>
<accession>A0AAN9FU71</accession>
<feature type="compositionally biased region" description="Basic and acidic residues" evidence="1">
    <location>
        <begin position="51"/>
        <end position="63"/>
    </location>
</feature>
<name>A0AAN9FU71_HALRR</name>
<sequence length="84" mass="9550">VFMLLVTTAITSGLQKQEENFLHVFQYGSSGDAFANQQPTANTPVLSRNRRSAERLPDPDSSSRRGVFSRRYLRHNRPNSVALW</sequence>
<reference evidence="2 3" key="1">
    <citation type="submission" date="2023-11" db="EMBL/GenBank/DDBJ databases">
        <title>Halocaridina rubra genome assembly.</title>
        <authorList>
            <person name="Smith C."/>
        </authorList>
    </citation>
    <scope>NUCLEOTIDE SEQUENCE [LARGE SCALE GENOMIC DNA]</scope>
    <source>
        <strain evidence="2">EP-1</strain>
        <tissue evidence="2">Whole</tissue>
    </source>
</reference>
<organism evidence="2 3">
    <name type="scientific">Halocaridina rubra</name>
    <name type="common">Hawaiian red shrimp</name>
    <dbReference type="NCBI Taxonomy" id="373956"/>
    <lineage>
        <taxon>Eukaryota</taxon>
        <taxon>Metazoa</taxon>
        <taxon>Ecdysozoa</taxon>
        <taxon>Arthropoda</taxon>
        <taxon>Crustacea</taxon>
        <taxon>Multicrustacea</taxon>
        <taxon>Malacostraca</taxon>
        <taxon>Eumalacostraca</taxon>
        <taxon>Eucarida</taxon>
        <taxon>Decapoda</taxon>
        <taxon>Pleocyemata</taxon>
        <taxon>Caridea</taxon>
        <taxon>Atyoidea</taxon>
        <taxon>Atyidae</taxon>
        <taxon>Halocaridina</taxon>
    </lineage>
</organism>
<dbReference type="Proteomes" id="UP001381693">
    <property type="component" value="Unassembled WGS sequence"/>
</dbReference>
<protein>
    <submittedName>
        <fullName evidence="2">Uncharacterized protein</fullName>
    </submittedName>
</protein>
<dbReference type="EMBL" id="JAXCGZ010000106">
    <property type="protein sequence ID" value="KAK7086688.1"/>
    <property type="molecule type" value="Genomic_DNA"/>
</dbReference>
<proteinExistence type="predicted"/>
<evidence type="ECO:0000256" key="1">
    <source>
        <dbReference type="SAM" id="MobiDB-lite"/>
    </source>
</evidence>
<keyword evidence="3" id="KW-1185">Reference proteome</keyword>
<feature type="compositionally biased region" description="Polar residues" evidence="1">
    <location>
        <begin position="35"/>
        <end position="46"/>
    </location>
</feature>
<evidence type="ECO:0000313" key="3">
    <source>
        <dbReference type="Proteomes" id="UP001381693"/>
    </source>
</evidence>
<comment type="caution">
    <text evidence="2">The sequence shown here is derived from an EMBL/GenBank/DDBJ whole genome shotgun (WGS) entry which is preliminary data.</text>
</comment>
<gene>
    <name evidence="2" type="ORF">SK128_003263</name>
</gene>
<feature type="region of interest" description="Disordered" evidence="1">
    <location>
        <begin position="33"/>
        <end position="70"/>
    </location>
</feature>